<reference evidence="1 2" key="2">
    <citation type="submission" date="2016-08" db="EMBL/GenBank/DDBJ databases">
        <title>Pervasive Adenine N6-methylation of Active Genes in Fungi.</title>
        <authorList>
            <consortium name="DOE Joint Genome Institute"/>
            <person name="Mondo S.J."/>
            <person name="Dannebaum R.O."/>
            <person name="Kuo R.C."/>
            <person name="Labutti K."/>
            <person name="Haridas S."/>
            <person name="Kuo A."/>
            <person name="Salamov A."/>
            <person name="Ahrendt S.R."/>
            <person name="Lipzen A."/>
            <person name="Sullivan W."/>
            <person name="Andreopoulos W.B."/>
            <person name="Clum A."/>
            <person name="Lindquist E."/>
            <person name="Daum C."/>
            <person name="Ramamoorthy G.K."/>
            <person name="Gryganskyi A."/>
            <person name="Culley D."/>
            <person name="Magnuson J.K."/>
            <person name="James T.Y."/>
            <person name="O'Malley M.A."/>
            <person name="Stajich J.E."/>
            <person name="Spatafora J.W."/>
            <person name="Visel A."/>
            <person name="Grigoriev I.V."/>
        </authorList>
    </citation>
    <scope>NUCLEOTIDE SEQUENCE [LARGE SCALE GENOMIC DNA]</scope>
    <source>
        <strain evidence="1 2">S4</strain>
    </source>
</reference>
<proteinExistence type="predicted"/>
<gene>
    <name evidence="1" type="ORF">BCR32DRAFT_288432</name>
</gene>
<dbReference type="EMBL" id="MCFG01000838">
    <property type="protein sequence ID" value="ORX41967.1"/>
    <property type="molecule type" value="Genomic_DNA"/>
</dbReference>
<evidence type="ECO:0000313" key="2">
    <source>
        <dbReference type="Proteomes" id="UP000193944"/>
    </source>
</evidence>
<dbReference type="Proteomes" id="UP000193944">
    <property type="component" value="Unassembled WGS sequence"/>
</dbReference>
<sequence>MSFDIKNSLGIPVTNDSDLITKLNNNKNEPKIDENVKSKLNLLYVYNTESLEYIESDLIELNIKTGVVFRDARFNNKKYIPQVDNINLGLYISGYTVEGYQYENSGVVDLNRVNINDYIIEVMSDDQKNTNLPKQLDELHTYLRNLNQYNEKSQGQKIIRDFEYTNHWVNDILQYNLVDIYKNAYNNNVQFFTGLIDSLNKIIDSNQQNKSLKDDDIKKITNNYLEYKKFILRG</sequence>
<reference evidence="1 2" key="1">
    <citation type="submission" date="2016-08" db="EMBL/GenBank/DDBJ databases">
        <title>A Parts List for Fungal Cellulosomes Revealed by Comparative Genomics.</title>
        <authorList>
            <consortium name="DOE Joint Genome Institute"/>
            <person name="Haitjema C.H."/>
            <person name="Gilmore S.P."/>
            <person name="Henske J.K."/>
            <person name="Solomon K.V."/>
            <person name="De Groot R."/>
            <person name="Kuo A."/>
            <person name="Mondo S.J."/>
            <person name="Salamov A.A."/>
            <person name="Labutti K."/>
            <person name="Zhao Z."/>
            <person name="Chiniquy J."/>
            <person name="Barry K."/>
            <person name="Brewer H.M."/>
            <person name="Purvine S.O."/>
            <person name="Wright A.T."/>
            <person name="Boxma B."/>
            <person name="Van Alen T."/>
            <person name="Hackstein J.H."/>
            <person name="Baker S.E."/>
            <person name="Grigoriev I.V."/>
            <person name="O'Malley M.A."/>
        </authorList>
    </citation>
    <scope>NUCLEOTIDE SEQUENCE [LARGE SCALE GENOMIC DNA]</scope>
    <source>
        <strain evidence="1 2">S4</strain>
    </source>
</reference>
<name>A0A1Y1UVJ9_9FUNG</name>
<organism evidence="1 2">
    <name type="scientific">Anaeromyces robustus</name>
    <dbReference type="NCBI Taxonomy" id="1754192"/>
    <lineage>
        <taxon>Eukaryota</taxon>
        <taxon>Fungi</taxon>
        <taxon>Fungi incertae sedis</taxon>
        <taxon>Chytridiomycota</taxon>
        <taxon>Chytridiomycota incertae sedis</taxon>
        <taxon>Neocallimastigomycetes</taxon>
        <taxon>Neocallimastigales</taxon>
        <taxon>Neocallimastigaceae</taxon>
        <taxon>Anaeromyces</taxon>
    </lineage>
</organism>
<evidence type="ECO:0000313" key="1">
    <source>
        <dbReference type="EMBL" id="ORX41967.1"/>
    </source>
</evidence>
<dbReference type="AlphaFoldDB" id="A0A1Y1UVJ9"/>
<dbReference type="OrthoDB" id="10682358at2759"/>
<comment type="caution">
    <text evidence="1">The sequence shown here is derived from an EMBL/GenBank/DDBJ whole genome shotgun (WGS) entry which is preliminary data.</text>
</comment>
<protein>
    <submittedName>
        <fullName evidence="1">Uncharacterized protein</fullName>
    </submittedName>
</protein>
<keyword evidence="2" id="KW-1185">Reference proteome</keyword>
<accession>A0A1Y1UVJ9</accession>